<feature type="region of interest" description="Disordered" evidence="1">
    <location>
        <begin position="116"/>
        <end position="167"/>
    </location>
</feature>
<feature type="region of interest" description="Disordered" evidence="1">
    <location>
        <begin position="665"/>
        <end position="703"/>
    </location>
</feature>
<evidence type="ECO:0000256" key="2">
    <source>
        <dbReference type="SAM" id="Phobius"/>
    </source>
</evidence>
<feature type="transmembrane region" description="Helical" evidence="2">
    <location>
        <begin position="66"/>
        <end position="87"/>
    </location>
</feature>
<dbReference type="EMBL" id="CCBN010000004">
    <property type="protein sequence ID" value="CDO53187.1"/>
    <property type="molecule type" value="Genomic_DNA"/>
</dbReference>
<keyword evidence="2" id="KW-0472">Membrane</keyword>
<evidence type="ECO:0000256" key="1">
    <source>
        <dbReference type="SAM" id="MobiDB-lite"/>
    </source>
</evidence>
<evidence type="ECO:0000313" key="4">
    <source>
        <dbReference type="Proteomes" id="UP000242525"/>
    </source>
</evidence>
<comment type="caution">
    <text evidence="3">The sequence shown here is derived from an EMBL/GenBank/DDBJ whole genome shotgun (WGS) entry which is preliminary data.</text>
</comment>
<feature type="compositionally biased region" description="Low complexity" evidence="1">
    <location>
        <begin position="558"/>
        <end position="568"/>
    </location>
</feature>
<dbReference type="OrthoDB" id="4035953at2759"/>
<feature type="compositionally biased region" description="Polar residues" evidence="1">
    <location>
        <begin position="203"/>
        <end position="225"/>
    </location>
</feature>
<protein>
    <submittedName>
        <fullName evidence="3">Uncharacterized protein</fullName>
    </submittedName>
</protein>
<dbReference type="STRING" id="1173061.A0A0J9X7T0"/>
<feature type="compositionally biased region" description="Low complexity" evidence="1">
    <location>
        <begin position="240"/>
        <end position="262"/>
    </location>
</feature>
<keyword evidence="2" id="KW-1133">Transmembrane helix</keyword>
<gene>
    <name evidence="3" type="ORF">BN980_GECA04s05763g</name>
</gene>
<feature type="compositionally biased region" description="Polar residues" evidence="1">
    <location>
        <begin position="475"/>
        <end position="541"/>
    </location>
</feature>
<feature type="compositionally biased region" description="Low complexity" evidence="1">
    <location>
        <begin position="582"/>
        <end position="591"/>
    </location>
</feature>
<reference evidence="3" key="1">
    <citation type="submission" date="2014-03" db="EMBL/GenBank/DDBJ databases">
        <authorList>
            <person name="Casaregola S."/>
        </authorList>
    </citation>
    <scope>NUCLEOTIDE SEQUENCE [LARGE SCALE GENOMIC DNA]</scope>
    <source>
        <strain evidence="3">CLIB 918</strain>
    </source>
</reference>
<organism evidence="3 4">
    <name type="scientific">Geotrichum candidum</name>
    <name type="common">Oospora lactis</name>
    <name type="synonym">Dipodascus geotrichum</name>
    <dbReference type="NCBI Taxonomy" id="1173061"/>
    <lineage>
        <taxon>Eukaryota</taxon>
        <taxon>Fungi</taxon>
        <taxon>Dikarya</taxon>
        <taxon>Ascomycota</taxon>
        <taxon>Saccharomycotina</taxon>
        <taxon>Dipodascomycetes</taxon>
        <taxon>Dipodascales</taxon>
        <taxon>Dipodascaceae</taxon>
        <taxon>Geotrichum</taxon>
    </lineage>
</organism>
<keyword evidence="4" id="KW-1185">Reference proteome</keyword>
<dbReference type="PANTHER" id="PTHR42088">
    <property type="entry name" value="YALI0F10131P"/>
    <property type="match status" value="1"/>
</dbReference>
<feature type="region of interest" description="Disordered" evidence="1">
    <location>
        <begin position="314"/>
        <end position="346"/>
    </location>
</feature>
<accession>A0A0J9X7T0</accession>
<keyword evidence="2" id="KW-0812">Transmembrane</keyword>
<feature type="region of interest" description="Disordered" evidence="1">
    <location>
        <begin position="360"/>
        <end position="387"/>
    </location>
</feature>
<feature type="region of interest" description="Disordered" evidence="1">
    <location>
        <begin position="198"/>
        <end position="270"/>
    </location>
</feature>
<feature type="compositionally biased region" description="Polar residues" evidence="1">
    <location>
        <begin position="314"/>
        <end position="337"/>
    </location>
</feature>
<dbReference type="AlphaFoldDB" id="A0A0J9X7T0"/>
<feature type="compositionally biased region" description="Polar residues" evidence="1">
    <location>
        <begin position="682"/>
        <end position="699"/>
    </location>
</feature>
<proteinExistence type="predicted"/>
<feature type="compositionally biased region" description="Polar residues" evidence="1">
    <location>
        <begin position="130"/>
        <end position="165"/>
    </location>
</feature>
<feature type="region of interest" description="Disordered" evidence="1">
    <location>
        <begin position="453"/>
        <end position="591"/>
    </location>
</feature>
<name>A0A0J9X7T0_GEOCN</name>
<feature type="compositionally biased region" description="Low complexity" evidence="1">
    <location>
        <begin position="460"/>
        <end position="472"/>
    </location>
</feature>
<evidence type="ECO:0000313" key="3">
    <source>
        <dbReference type="EMBL" id="CDO53187.1"/>
    </source>
</evidence>
<dbReference type="Proteomes" id="UP000242525">
    <property type="component" value="Unassembled WGS sequence"/>
</dbReference>
<dbReference type="PANTHER" id="PTHR42088:SF1">
    <property type="entry name" value="YALI0F10131P"/>
    <property type="match status" value="1"/>
</dbReference>
<sequence>MNHGLPHHSHTASLARSSLSSSQLSDIASSTVSSLSSKTWLVRRATGSCGPNDNSAECETPVHTNVIAIVLGIVIPLVGAIVVLTFLHFRHVKKLKKENEDSKDIDVDNDDFDPREFAGMAAKSNGYPPQFNSPGLHSTTSFDSEVSSFQKPSNTNGQNPFQTPYQLPQLSSSQRSLNNYDVFDKTAYPPSGAIYDSPKYPSSLHTHSRPSSPGSIVSNPYSDSHQIPYGLNPSQQALNPSSTSLASPTVSSRAPLSSLPRLDTTAPPRNISRVSSRISVVSSRTPVVETVSKDLSPLPTSAVVGNYEYGSVSTSNTLNDSESGTSIMRQDTETTIPDSDDDETRHKRIEQKIDTEIRAIETGLPNNKDLEVPSTTTGSGGLNRAMTKRTADFERVKSVYNEYFSPDTEAGHNKPQNFEISQEEKISSNQDRAVNQQHTQYGTAYDSAKSYQQHGHYDQNNSNSGTNNDNINRLAASSDSYDQFNSNNATDNTHNYSSDYSDKNSQQNQYSIHGTNNDNYSDASYPVNNNYHSPDYNSQDVAQHEDFNHGYRSHHYSSDSPVSSSSPHTYTEDHSDPQMAPQVSISQQSFRSIQQLPQLSALPTPHKIEETDSSIMFAPQRRNNGPIPSNIAVYNPLDNLSSLEDKTLASPSQMRQSVAMISPGGFLPPKKYTPTAMDSDEVSSLRSFPTRTTRGQRPSSELVPDAKTQLEKLKPSMNMVVA</sequence>